<name>A0A9N9SQF4_DIABA</name>
<dbReference type="EMBL" id="OU898277">
    <property type="protein sequence ID" value="CAG9829848.1"/>
    <property type="molecule type" value="Genomic_DNA"/>
</dbReference>
<evidence type="ECO:0000313" key="2">
    <source>
        <dbReference type="EMBL" id="CAG9829848.1"/>
    </source>
</evidence>
<evidence type="ECO:0000256" key="1">
    <source>
        <dbReference type="SAM" id="MobiDB-lite"/>
    </source>
</evidence>
<dbReference type="Proteomes" id="UP001153709">
    <property type="component" value="Chromosome 2"/>
</dbReference>
<feature type="compositionally biased region" description="Basic and acidic residues" evidence="1">
    <location>
        <begin position="8"/>
        <end position="18"/>
    </location>
</feature>
<feature type="compositionally biased region" description="Basic and acidic residues" evidence="1">
    <location>
        <begin position="26"/>
        <end position="42"/>
    </location>
</feature>
<feature type="region of interest" description="Disordered" evidence="1">
    <location>
        <begin position="1"/>
        <end position="42"/>
    </location>
</feature>
<organism evidence="2 3">
    <name type="scientific">Diabrotica balteata</name>
    <name type="common">Banded cucumber beetle</name>
    <dbReference type="NCBI Taxonomy" id="107213"/>
    <lineage>
        <taxon>Eukaryota</taxon>
        <taxon>Metazoa</taxon>
        <taxon>Ecdysozoa</taxon>
        <taxon>Arthropoda</taxon>
        <taxon>Hexapoda</taxon>
        <taxon>Insecta</taxon>
        <taxon>Pterygota</taxon>
        <taxon>Neoptera</taxon>
        <taxon>Endopterygota</taxon>
        <taxon>Coleoptera</taxon>
        <taxon>Polyphaga</taxon>
        <taxon>Cucujiformia</taxon>
        <taxon>Chrysomeloidea</taxon>
        <taxon>Chrysomelidae</taxon>
        <taxon>Galerucinae</taxon>
        <taxon>Diabroticina</taxon>
        <taxon>Diabroticites</taxon>
        <taxon>Diabrotica</taxon>
    </lineage>
</organism>
<proteinExistence type="predicted"/>
<gene>
    <name evidence="2" type="ORF">DIABBA_LOCUS3609</name>
</gene>
<evidence type="ECO:0000313" key="3">
    <source>
        <dbReference type="Proteomes" id="UP001153709"/>
    </source>
</evidence>
<dbReference type="AlphaFoldDB" id="A0A9N9SQF4"/>
<reference evidence="2" key="1">
    <citation type="submission" date="2022-01" db="EMBL/GenBank/DDBJ databases">
        <authorList>
            <person name="King R."/>
        </authorList>
    </citation>
    <scope>NUCLEOTIDE SEQUENCE</scope>
</reference>
<sequence>MLQIQEANSRRQTEEINKINDNSQRQAERIGKRVDENSKRQDLGFKHMKQRLERHKYEVQMYLQQVKYEVE</sequence>
<keyword evidence="3" id="KW-1185">Reference proteome</keyword>
<accession>A0A9N9SQF4</accession>
<protein>
    <submittedName>
        <fullName evidence="2">Uncharacterized protein</fullName>
    </submittedName>
</protein>